<dbReference type="EMBL" id="JAGMUU010000004">
    <property type="protein sequence ID" value="KAH7155472.1"/>
    <property type="molecule type" value="Genomic_DNA"/>
</dbReference>
<keyword evidence="3" id="KW-0067">ATP-binding</keyword>
<dbReference type="SUPFAM" id="SSF50249">
    <property type="entry name" value="Nucleic acid-binding proteins"/>
    <property type="match status" value="1"/>
</dbReference>
<evidence type="ECO:0000259" key="6">
    <source>
        <dbReference type="PROSITE" id="PS50862"/>
    </source>
</evidence>
<dbReference type="Pfam" id="PF01336">
    <property type="entry name" value="tRNA_anti-codon"/>
    <property type="match status" value="1"/>
</dbReference>
<dbReference type="InterPro" id="IPR018149">
    <property type="entry name" value="Lys-tRNA-synth_II_C"/>
</dbReference>
<dbReference type="SUPFAM" id="SSF55681">
    <property type="entry name" value="Class II aaRS and biotin synthetases"/>
    <property type="match status" value="1"/>
</dbReference>
<keyword evidence="4" id="KW-0030">Aminoacyl-tRNA synthetase</keyword>
<reference evidence="7" key="1">
    <citation type="journal article" date="2021" name="Nat. Commun.">
        <title>Genetic determinants of endophytism in the Arabidopsis root mycobiome.</title>
        <authorList>
            <person name="Mesny F."/>
            <person name="Miyauchi S."/>
            <person name="Thiergart T."/>
            <person name="Pickel B."/>
            <person name="Atanasova L."/>
            <person name="Karlsson M."/>
            <person name="Huettel B."/>
            <person name="Barry K.W."/>
            <person name="Haridas S."/>
            <person name="Chen C."/>
            <person name="Bauer D."/>
            <person name="Andreopoulos W."/>
            <person name="Pangilinan J."/>
            <person name="LaButti K."/>
            <person name="Riley R."/>
            <person name="Lipzen A."/>
            <person name="Clum A."/>
            <person name="Drula E."/>
            <person name="Henrissat B."/>
            <person name="Kohler A."/>
            <person name="Grigoriev I.V."/>
            <person name="Martin F.M."/>
            <person name="Hacquard S."/>
        </authorList>
    </citation>
    <scope>NUCLEOTIDE SEQUENCE</scope>
    <source>
        <strain evidence="7">MPI-CAGE-AT-0021</strain>
    </source>
</reference>
<dbReference type="GO" id="GO:0005739">
    <property type="term" value="C:mitochondrion"/>
    <property type="evidence" value="ECO:0007669"/>
    <property type="project" value="TreeGrafter"/>
</dbReference>
<dbReference type="InterPro" id="IPR004364">
    <property type="entry name" value="Aa-tRNA-synt_II"/>
</dbReference>
<evidence type="ECO:0000313" key="7">
    <source>
        <dbReference type="EMBL" id="KAH7155472.1"/>
    </source>
</evidence>
<dbReference type="InterPro" id="IPR006195">
    <property type="entry name" value="aa-tRNA-synth_II"/>
</dbReference>
<accession>A0A9P9F7N3</accession>
<name>A0A9P9F7N3_9HYPO</name>
<protein>
    <recommendedName>
        <fullName evidence="5">Lysyl-tRNA synthetase</fullName>
    </recommendedName>
</protein>
<evidence type="ECO:0000256" key="5">
    <source>
        <dbReference type="ARBA" id="ARBA00030563"/>
    </source>
</evidence>
<dbReference type="Pfam" id="PF00152">
    <property type="entry name" value="tRNA-synt_2"/>
    <property type="match status" value="1"/>
</dbReference>
<evidence type="ECO:0000313" key="8">
    <source>
        <dbReference type="Proteomes" id="UP000717696"/>
    </source>
</evidence>
<dbReference type="InterPro" id="IPR045864">
    <property type="entry name" value="aa-tRNA-synth_II/BPL/LPL"/>
</dbReference>
<dbReference type="InterPro" id="IPR004365">
    <property type="entry name" value="NA-bd_OB_tRNA"/>
</dbReference>
<dbReference type="GO" id="GO:0000049">
    <property type="term" value="F:tRNA binding"/>
    <property type="evidence" value="ECO:0007669"/>
    <property type="project" value="TreeGrafter"/>
</dbReference>
<evidence type="ECO:0000256" key="2">
    <source>
        <dbReference type="ARBA" id="ARBA00022741"/>
    </source>
</evidence>
<dbReference type="Gene3D" id="2.40.50.140">
    <property type="entry name" value="Nucleic acid-binding proteins"/>
    <property type="match status" value="1"/>
</dbReference>
<evidence type="ECO:0000256" key="3">
    <source>
        <dbReference type="ARBA" id="ARBA00022840"/>
    </source>
</evidence>
<dbReference type="OrthoDB" id="21243at2759"/>
<dbReference type="PROSITE" id="PS50862">
    <property type="entry name" value="AA_TRNA_LIGASE_II"/>
    <property type="match status" value="1"/>
</dbReference>
<keyword evidence="1" id="KW-0436">Ligase</keyword>
<dbReference type="GO" id="GO:0005524">
    <property type="term" value="F:ATP binding"/>
    <property type="evidence" value="ECO:0007669"/>
    <property type="project" value="UniProtKB-KW"/>
</dbReference>
<dbReference type="AlphaFoldDB" id="A0A9P9F7N3"/>
<dbReference type="PRINTS" id="PR00982">
    <property type="entry name" value="TRNASYNTHLYS"/>
</dbReference>
<dbReference type="PANTHER" id="PTHR42918:SF5">
    <property type="entry name" value="LYSINE--TRNA LIGASE, MITOCHONDRIAL"/>
    <property type="match status" value="1"/>
</dbReference>
<feature type="domain" description="Aminoacyl-transfer RNA synthetases class-II family profile" evidence="6">
    <location>
        <begin position="262"/>
        <end position="635"/>
    </location>
</feature>
<proteinExistence type="predicted"/>
<dbReference type="InterPro" id="IPR044136">
    <property type="entry name" value="Lys-tRNA-ligase_II_N"/>
</dbReference>
<keyword evidence="8" id="KW-1185">Reference proteome</keyword>
<comment type="caution">
    <text evidence="7">The sequence shown here is derived from an EMBL/GenBank/DDBJ whole genome shotgun (WGS) entry which is preliminary data.</text>
</comment>
<evidence type="ECO:0000256" key="4">
    <source>
        <dbReference type="ARBA" id="ARBA00023146"/>
    </source>
</evidence>
<dbReference type="PANTHER" id="PTHR42918">
    <property type="entry name" value="LYSYL-TRNA SYNTHETASE"/>
    <property type="match status" value="1"/>
</dbReference>
<evidence type="ECO:0000256" key="1">
    <source>
        <dbReference type="ARBA" id="ARBA00022598"/>
    </source>
</evidence>
<dbReference type="Proteomes" id="UP000717696">
    <property type="component" value="Unassembled WGS sequence"/>
</dbReference>
<dbReference type="InterPro" id="IPR012340">
    <property type="entry name" value="NA-bd_OB-fold"/>
</dbReference>
<dbReference type="CDD" id="cd04322">
    <property type="entry name" value="LysRS_N"/>
    <property type="match status" value="1"/>
</dbReference>
<gene>
    <name evidence="7" type="ORF">B0J13DRAFT_672493</name>
</gene>
<dbReference type="Gene3D" id="3.30.930.10">
    <property type="entry name" value="Bira Bifunctional Protein, Domain 2"/>
    <property type="match status" value="1"/>
</dbReference>
<sequence length="653" mass="73246">MTTELTQLTGVMMSVQYLRLAGRPLIQSSPRVPGIVRRSHFLGQNGSVTRGEWCEQGVAFRRSLSTSTVCRYHSKYAPEGRAEELSPFKKQRRTMLWEEQQSEDPLYPESHPRLEHTRQRYSVPEFIEAFDAAEHNEMEDVTVYGRVRSKRAAGKYLLFLDIVNEFERLQVMVNKSKCMKDQETRSHKFALFRSLIEVGDHISITGVPTRTKAGQLTIAATALPELLSPAMEQIPEKLTDPKTRMQERHVDMLVNREAVDVLRLRSEITKHMRDHFHSKKFLEFQTPILAENAGGAVARPFVTRATEFKDRDIALRIAPELWLKRLVIGGVDKVFEIGPAFRNEGIDGTHNPEFTMCEFYSAYSNLNDLFQETEELLSSMAEHSQKLISTQLTSLPPIEVEKFVGPYKRVEFVPALEEALGLRLPKLSTDGALAELLVILKLAGIKIPGEVPSSLPKLLDRLAAIYIEPMSFEQPIYIMNHPACMSPLAKSFLCPHTYQLVSARAELFIGGRELANMYEEENDPEAQKQKLLDHRNLINTSEGGIAIVAPEVDPTASEEETQLVEDDEEESAPLDQSFVKALDYGLPPTGGWGCGVERMVMLFSGASRISDCLSFGTLKNVVGLSATEDARKLTDSTVDATADNVDQKTDASS</sequence>
<dbReference type="GO" id="GO:0070154">
    <property type="term" value="P:mitochondrial lysyl-tRNA aminoacylation"/>
    <property type="evidence" value="ECO:0007669"/>
    <property type="project" value="TreeGrafter"/>
</dbReference>
<keyword evidence="2" id="KW-0547">Nucleotide-binding</keyword>
<dbReference type="GO" id="GO:0004824">
    <property type="term" value="F:lysine-tRNA ligase activity"/>
    <property type="evidence" value="ECO:0007669"/>
    <property type="project" value="InterPro"/>
</dbReference>
<organism evidence="7 8">
    <name type="scientific">Dactylonectria estremocensis</name>
    <dbReference type="NCBI Taxonomy" id="1079267"/>
    <lineage>
        <taxon>Eukaryota</taxon>
        <taxon>Fungi</taxon>
        <taxon>Dikarya</taxon>
        <taxon>Ascomycota</taxon>
        <taxon>Pezizomycotina</taxon>
        <taxon>Sordariomycetes</taxon>
        <taxon>Hypocreomycetidae</taxon>
        <taxon>Hypocreales</taxon>
        <taxon>Nectriaceae</taxon>
        <taxon>Dactylonectria</taxon>
    </lineage>
</organism>